<dbReference type="InterPro" id="IPR011889">
    <property type="entry name" value="Liste_lipo_26"/>
</dbReference>
<dbReference type="Pfam" id="PF03382">
    <property type="entry name" value="DUF285"/>
    <property type="match status" value="6"/>
</dbReference>
<dbReference type="InterPro" id="IPR005046">
    <property type="entry name" value="DUF285"/>
</dbReference>
<dbReference type="SUPFAM" id="SSF49299">
    <property type="entry name" value="PKD domain"/>
    <property type="match status" value="3"/>
</dbReference>
<evidence type="ECO:0000259" key="4">
    <source>
        <dbReference type="PROSITE" id="PS50825"/>
    </source>
</evidence>
<dbReference type="InterPro" id="IPR035986">
    <property type="entry name" value="PKD_dom_sf"/>
</dbReference>
<dbReference type="PANTHER" id="PTHR46343:SF2">
    <property type="entry name" value="SUSHI_VON WILLEBRAND FACTOR TYPE A_EGF_PENTRAXIN DOMAIN-CONTAINING 1"/>
    <property type="match status" value="1"/>
</dbReference>
<evidence type="ECO:0008006" key="7">
    <source>
        <dbReference type="Google" id="ProtNLM"/>
    </source>
</evidence>
<dbReference type="InterPro" id="IPR032179">
    <property type="entry name" value="Cry22Aa_Ig-like"/>
</dbReference>
<dbReference type="InterPro" id="IPR003410">
    <property type="entry name" value="HYR_dom"/>
</dbReference>
<proteinExistence type="predicted"/>
<evidence type="ECO:0000313" key="6">
    <source>
        <dbReference type="Proteomes" id="UP001501758"/>
    </source>
</evidence>
<accession>A0ABN1J673</accession>
<dbReference type="EMBL" id="BAAAGE010000004">
    <property type="protein sequence ID" value="GAA0729991.1"/>
    <property type="molecule type" value="Genomic_DNA"/>
</dbReference>
<evidence type="ECO:0000256" key="2">
    <source>
        <dbReference type="ARBA" id="ARBA00022737"/>
    </source>
</evidence>
<dbReference type="InterPro" id="IPR013783">
    <property type="entry name" value="Ig-like_fold"/>
</dbReference>
<dbReference type="InterPro" id="IPR026444">
    <property type="entry name" value="Secre_tail"/>
</dbReference>
<dbReference type="PROSITE" id="PS50093">
    <property type="entry name" value="PKD"/>
    <property type="match status" value="1"/>
</dbReference>
<dbReference type="Pfam" id="PF18962">
    <property type="entry name" value="Por_Secre_tail"/>
    <property type="match status" value="1"/>
</dbReference>
<keyword evidence="6" id="KW-1185">Reference proteome</keyword>
<keyword evidence="1" id="KW-0732">Signal</keyword>
<protein>
    <recommendedName>
        <fullName evidence="7">BspA family leucine-rich repeat surface protein</fullName>
    </recommendedName>
</protein>
<dbReference type="InterPro" id="IPR000601">
    <property type="entry name" value="PKD_dom"/>
</dbReference>
<name>A0ABN1J673_9FLAO</name>
<feature type="domain" description="HYR" evidence="4">
    <location>
        <begin position="1216"/>
        <end position="1307"/>
    </location>
</feature>
<sequence length="1390" mass="151155">MYINSFSKRPLNMKHIYNALFLIVSSFTVGFAQDEFIFTWQATDDQKELSIPTSGSGYNYTVDWGDGVIESNQTGISFHTYASNGIYTVKIQGVFPSITFGNNPDFRVPAQLVSVEQWGSNVWTDMTRAFSGCTNLMINATDIPDLSNTTSLEKMFDGTTNFVDNGGQLGNWNVSTIENMIDMFRNSGMNVNIGLWNVGNVIDFTGMFTGNTAFNQNISGWNIGEFVTGTINMRAMFDSASSFNSPLNTWDMSKVINMSSMFGFATAFNQPLDNWDTSSVENMGGMFFGASDFDQNVGDWNLSSVTAMGAMFQLAGLSTANYDATLIGWATQDAGETIPSNISISFEGSQYCFGVDARNILTDNTGFNWNITDDGAACASTDFFITTWETISNNESITIPTTGAGYDYDIDWGDGTIETGFTGNASHSYISPGIYKIKIIGDFPQFASLVGGIGNAEKLQTIEQWGDMEWRTMFQAFSRCANMNVTATDTPDLSQVTEMGQMFFGCTSLGSPDFSAWDTSNVTGMGWMFLNARNFNGNITTWNVGNVTDFVLMLGGARSFNQNISSWNIGENVTGTISMESMLESTENFDQDLGSWDLQKVTDINDILNNSGLSIGNYDATLVGWASHANTPNGLVLGADGLKYCVGEVSRNLLTSAPYNWTIDDGGLDCSDAFITTWETTVPFGTVTLPTTGSGYNYNVDWGDGIVISNVTGSIIRKYDTPATYIIKITGDFPRIYFNNTGDRDKILTIEQWGKQQWDSMNRAFAGCSNLVLNADDVPDLSTTTDISFMFAGATSFEDHKDIMNSWDVSNISNMWGVFDTATVFNENITSWNVGNVTNFSRMFYQSGFSQNIGGWNIGEQVTGTINMTEMFARATSFNQDLSNWDMSKVSSLREMFRQNFGYDQSLGDWDISSVTDMRNMLFSSGLSTENYDQTLIGWATLDADETQIPLGITFNAGNSTYCLGESARNTLLSAPYNWIINDMGQACIDPVITLLGDNPQVIEKGDTYTELGAEVTYGATLTINSASVNTNQEGSYTVTYDAVNTVSGATATQVTRTVDVVDTTAPVITLNGANPQTIELGAGYTELGATTDDGSAISINTSEFMDAIGSYTIYYDAMDAAGNIAVQLTRTVDVVDTTNPTVVCQNITVQLDDTGNASITAAMIDNGSSDLSGIASLAIDVTDFDCTNVGDNMVTLTVTDAHGNSDMCMATVTVEDEVAPEFDMTTVPTDMEVPFDSGNMYTLADFTSGVVVTDNCDTNKRALASTITQSPVAGTLLAEGDHVITLSATDDNLNIETVSFTITVSGVLSVEENTEDVFSIYPNPATDQLWITGVSGEAAVTFYDINGRMLQTIKVMNDQAISTRDLSEGVYLITIEQNDVNQTIRLMKN</sequence>
<dbReference type="NCBIfam" id="TIGR04183">
    <property type="entry name" value="Por_Secre_tail"/>
    <property type="match status" value="1"/>
</dbReference>
<gene>
    <name evidence="5" type="ORF">GCM10009430_40780</name>
</gene>
<keyword evidence="2" id="KW-0677">Repeat</keyword>
<dbReference type="CDD" id="cd00146">
    <property type="entry name" value="PKD"/>
    <property type="match status" value="2"/>
</dbReference>
<dbReference type="Pfam" id="PF16403">
    <property type="entry name" value="Bact_surface_Ig-like"/>
    <property type="match status" value="2"/>
</dbReference>
<dbReference type="NCBIfam" id="TIGR02167">
    <property type="entry name" value="Liste_lipo_26"/>
    <property type="match status" value="2"/>
</dbReference>
<dbReference type="Proteomes" id="UP001501758">
    <property type="component" value="Unassembled WGS sequence"/>
</dbReference>
<evidence type="ECO:0000256" key="1">
    <source>
        <dbReference type="ARBA" id="ARBA00022729"/>
    </source>
</evidence>
<evidence type="ECO:0000313" key="5">
    <source>
        <dbReference type="EMBL" id="GAA0729991.1"/>
    </source>
</evidence>
<dbReference type="InterPro" id="IPR043555">
    <property type="entry name" value="SRPX-like"/>
</dbReference>
<organism evidence="5 6">
    <name type="scientific">Aquimarina litoralis</name>
    <dbReference type="NCBI Taxonomy" id="584605"/>
    <lineage>
        <taxon>Bacteria</taxon>
        <taxon>Pseudomonadati</taxon>
        <taxon>Bacteroidota</taxon>
        <taxon>Flavobacteriia</taxon>
        <taxon>Flavobacteriales</taxon>
        <taxon>Flavobacteriaceae</taxon>
        <taxon>Aquimarina</taxon>
    </lineage>
</organism>
<dbReference type="Gene3D" id="2.60.40.10">
    <property type="entry name" value="Immunoglobulins"/>
    <property type="match status" value="3"/>
</dbReference>
<evidence type="ECO:0000259" key="3">
    <source>
        <dbReference type="PROSITE" id="PS50093"/>
    </source>
</evidence>
<comment type="caution">
    <text evidence="5">The sequence shown here is derived from an EMBL/GenBank/DDBJ whole genome shotgun (WGS) entry which is preliminary data.</text>
</comment>
<feature type="domain" description="PKD" evidence="3">
    <location>
        <begin position="402"/>
        <end position="439"/>
    </location>
</feature>
<dbReference type="PANTHER" id="PTHR46343">
    <property type="entry name" value="HYR DOMAIN-CONTAINING PROTEIN"/>
    <property type="match status" value="1"/>
</dbReference>
<reference evidence="5 6" key="1">
    <citation type="journal article" date="2019" name="Int. J. Syst. Evol. Microbiol.">
        <title>The Global Catalogue of Microorganisms (GCM) 10K type strain sequencing project: providing services to taxonomists for standard genome sequencing and annotation.</title>
        <authorList>
            <consortium name="The Broad Institute Genomics Platform"/>
            <consortium name="The Broad Institute Genome Sequencing Center for Infectious Disease"/>
            <person name="Wu L."/>
            <person name="Ma J."/>
        </authorList>
    </citation>
    <scope>NUCLEOTIDE SEQUENCE [LARGE SCALE GENOMIC DNA]</scope>
    <source>
        <strain evidence="5 6">JCM 15974</strain>
    </source>
</reference>
<dbReference type="PROSITE" id="PS50825">
    <property type="entry name" value="HYR"/>
    <property type="match status" value="1"/>
</dbReference>